<sequence length="807" mass="87577">MPLMAGAGAAAAASAASAAGVGAFGYNRANYMFDSGLRFQRYMAGYGFAEAQAAQYREDIRDLTEQTCAKQDLYHALGVIFYVLNFQLIMAGRLGVHGPSPPEWILGLYWVNISSALMFLSALTWLALHAGARATAGSATLLTRSVRLPIPTPKMMDRARKTGNSFEKERATDIFRVPFAVPAPKDANPEDDVEKGAAPGKKPRRMPKWHTDEMQELHRGENGAALTATSTPEHFELYRGLQQEWAAHDCYARIGILYFLSCWMSSVSLYSQCHCFGELRAIWPAWTVSAIFCTAHYCVLQADIVEQTGLQLEKVVVFIPMITVLGMSLDYSVATPSTGLVAFIYFLSFICYFINLMWSFRMYQLASLHTQAELPDAMGGPWCPSEWQLPRAFVMSYCIVSPPTALEPGVPTCLQLEMKADKGANGSSLPQKKARETGTSLYPWRLFRGALVTYTGLWVFIIVGRVFEICNGERQMLKQTGRVIRWPAHMQPWFTPWTREGTRNEWAHTGGSDRRLQQTDGNMNLNDQKVAAMAQRLIARIGSVAEALDTKLPLPRIPAPLRANVAWPADFQPSILASLAGEGRMAALSSMERKGAILQVSELDTSGKAVLSQFILGGIDELGSLLGASWAASGLIVTTTTGAVAECPGLPKAGVWPCSQVGTSLPSGGSTIKSAVAVRLPQGRLRAAINFEEEQGLLILDLDLKSHSWIPSGEVQLPLSQGSSHSHHLSFDPKGDELLVSSSHDGGALKWRVGESDATEPVIVATPQAAAFGRVWHAACGLGGGQVAHLASQAVGSKPELLLSSSA</sequence>
<reference evidence="3" key="1">
    <citation type="submission" date="2021-02" db="EMBL/GenBank/DDBJ databases">
        <authorList>
            <person name="Dougan E. K."/>
            <person name="Rhodes N."/>
            <person name="Thang M."/>
            <person name="Chan C."/>
        </authorList>
    </citation>
    <scope>NUCLEOTIDE SEQUENCE</scope>
</reference>
<proteinExistence type="predicted"/>
<feature type="transmembrane region" description="Helical" evidence="2">
    <location>
        <begin position="312"/>
        <end position="334"/>
    </location>
</feature>
<feature type="region of interest" description="Disordered" evidence="1">
    <location>
        <begin position="184"/>
        <end position="207"/>
    </location>
</feature>
<dbReference type="EMBL" id="CAJNNW010027228">
    <property type="protein sequence ID" value="CAE8690266.1"/>
    <property type="molecule type" value="Genomic_DNA"/>
</dbReference>
<feature type="transmembrane region" description="Helical" evidence="2">
    <location>
        <begin position="340"/>
        <end position="358"/>
    </location>
</feature>
<accession>A0A813K1V6</accession>
<feature type="transmembrane region" description="Helical" evidence="2">
    <location>
        <begin position="73"/>
        <end position="96"/>
    </location>
</feature>
<feature type="transmembrane region" description="Helical" evidence="2">
    <location>
        <begin position="446"/>
        <end position="467"/>
    </location>
</feature>
<evidence type="ECO:0000313" key="4">
    <source>
        <dbReference type="Proteomes" id="UP000626109"/>
    </source>
</evidence>
<keyword evidence="2" id="KW-1133">Transmembrane helix</keyword>
<dbReference type="AlphaFoldDB" id="A0A813K1V6"/>
<organism evidence="3 4">
    <name type="scientific">Polarella glacialis</name>
    <name type="common">Dinoflagellate</name>
    <dbReference type="NCBI Taxonomy" id="89957"/>
    <lineage>
        <taxon>Eukaryota</taxon>
        <taxon>Sar</taxon>
        <taxon>Alveolata</taxon>
        <taxon>Dinophyceae</taxon>
        <taxon>Suessiales</taxon>
        <taxon>Suessiaceae</taxon>
        <taxon>Polarella</taxon>
    </lineage>
</organism>
<evidence type="ECO:0000256" key="1">
    <source>
        <dbReference type="SAM" id="MobiDB-lite"/>
    </source>
</evidence>
<feature type="transmembrane region" description="Helical" evidence="2">
    <location>
        <begin position="108"/>
        <end position="128"/>
    </location>
</feature>
<comment type="caution">
    <text evidence="3">The sequence shown here is derived from an EMBL/GenBank/DDBJ whole genome shotgun (WGS) entry which is preliminary data.</text>
</comment>
<evidence type="ECO:0000313" key="3">
    <source>
        <dbReference type="EMBL" id="CAE8690266.1"/>
    </source>
</evidence>
<keyword evidence="2" id="KW-0812">Transmembrane</keyword>
<evidence type="ECO:0000256" key="2">
    <source>
        <dbReference type="SAM" id="Phobius"/>
    </source>
</evidence>
<name>A0A813K1V6_POLGL</name>
<keyword evidence="2" id="KW-0472">Membrane</keyword>
<gene>
    <name evidence="3" type="ORF">PGLA2088_LOCUS26872</name>
</gene>
<feature type="transmembrane region" description="Helical" evidence="2">
    <location>
        <begin position="281"/>
        <end position="300"/>
    </location>
</feature>
<protein>
    <submittedName>
        <fullName evidence="3">Uncharacterized protein</fullName>
    </submittedName>
</protein>
<dbReference type="Proteomes" id="UP000626109">
    <property type="component" value="Unassembled WGS sequence"/>
</dbReference>